<dbReference type="InterPro" id="IPR039426">
    <property type="entry name" value="TonB-dep_rcpt-like"/>
</dbReference>
<evidence type="ECO:0000256" key="8">
    <source>
        <dbReference type="ARBA" id="ARBA00023077"/>
    </source>
</evidence>
<feature type="domain" description="TonB-dependent receptor-like beta-barrel" evidence="13">
    <location>
        <begin position="333"/>
        <end position="840"/>
    </location>
</feature>
<evidence type="ECO:0000256" key="12">
    <source>
        <dbReference type="RuleBase" id="RU003357"/>
    </source>
</evidence>
<dbReference type="AlphaFoldDB" id="A0A5A7MSJ2"/>
<evidence type="ECO:0000256" key="11">
    <source>
        <dbReference type="PROSITE-ProRule" id="PRU01360"/>
    </source>
</evidence>
<dbReference type="Gene3D" id="2.40.170.20">
    <property type="entry name" value="TonB-dependent receptor, beta-barrel domain"/>
    <property type="match status" value="3"/>
</dbReference>
<sequence>MNVALLSTLTATFGSLHAYAQTEERAYAQIEEIVVTATKRAQSSQDIPVAVSALTGGELDRLNVDVFTDYLQELPGVTAGGSGPGQNTIYIRGLASTTPNLTTAGVAGLAPNVAFYLDEQPLAQPGRNLDVYAVDLERVEVLPGPQGTLFGASSQAGTVRMITNKPVLNEFEASANMGVSFTKGGEMSNKAEGVINIPLIDDTLAVRAVFYNDNRGGYIDNVLGTRDASESARFRPEGTVRANGVPVSANRAGFQSQADLSGVTFLEADNSGLVEEDFNDTSYTGFRTSAYWAINEDWSLTVAHARQSLESDGVFFTDPELGDMEIQRFEEDELEDDFHNTSWTIEGRLAMLDVVYTGAYTDRDTEQRVDYSDYLFAGQYLPYYICDSSVTYPGSAAPSGTCQPPNLFVDSETDTTVQTHELRFTTPADKRIYATVGGFYSDLSLKERNDFTYVNSVNADIFGSPGFFPNFPFTTGFTSDPGPFPDGVIFRNDVKRTDEQYGFFGEATFVAIPDTLSVVLGARYYDIEVDLEGGANGSFCNSFQPDINAFGTDISDQFNGDGQFTFRGSCDTSLHQTFTQGQTLDEIMAAGLSEAQAQQVLNALGAPDKAATDGVIFKATLNWTPTENLLFYATYSEGFRPGLLNRPGGAVGPNNFTVPFALDTDDVENYELGWKMDLFDRSVRFNGNAFYVKVDRLQTTIFDPSITNLFFSDNAANAEIFGVEGDVTWFPAAIPGLSLYGGFSVLDTEITDVLTPTNDVVEGSELAFAPGFQGNLRARYEWTVMDDYTAHVMPKLVYSGASWSDIIEINKARIDSYTTLGLSAGITAANWSVEIYGENLNDTVGQLSNNFVFDRERITPIRPRTIGLRVGFQI</sequence>
<comment type="similarity">
    <text evidence="11 12">Belongs to the TonB-dependent receptor family.</text>
</comment>
<protein>
    <submittedName>
        <fullName evidence="15">TonB-dependent receptor</fullName>
    </submittedName>
</protein>
<dbReference type="PROSITE" id="PS52016">
    <property type="entry name" value="TONB_DEPENDENT_REC_3"/>
    <property type="match status" value="1"/>
</dbReference>
<dbReference type="SUPFAM" id="SSF56935">
    <property type="entry name" value="Porins"/>
    <property type="match status" value="1"/>
</dbReference>
<evidence type="ECO:0000256" key="9">
    <source>
        <dbReference type="ARBA" id="ARBA00023136"/>
    </source>
</evidence>
<keyword evidence="5 11" id="KW-0812">Transmembrane</keyword>
<evidence type="ECO:0000256" key="6">
    <source>
        <dbReference type="ARBA" id="ARBA00023004"/>
    </source>
</evidence>
<proteinExistence type="inferred from homology"/>
<dbReference type="GO" id="GO:0006826">
    <property type="term" value="P:iron ion transport"/>
    <property type="evidence" value="ECO:0007669"/>
    <property type="project" value="UniProtKB-KW"/>
</dbReference>
<evidence type="ECO:0000256" key="3">
    <source>
        <dbReference type="ARBA" id="ARBA00022452"/>
    </source>
</evidence>
<evidence type="ECO:0000313" key="16">
    <source>
        <dbReference type="Proteomes" id="UP000322084"/>
    </source>
</evidence>
<evidence type="ECO:0000256" key="10">
    <source>
        <dbReference type="ARBA" id="ARBA00023237"/>
    </source>
</evidence>
<comment type="subcellular location">
    <subcellularLocation>
        <location evidence="1 11">Cell outer membrane</location>
        <topology evidence="1 11">Multi-pass membrane protein</topology>
    </subcellularLocation>
</comment>
<reference evidence="15 16" key="1">
    <citation type="submission" date="2019-09" db="EMBL/GenBank/DDBJ databases">
        <title>NBRP : Genome information of microbial organism related human and environment.</title>
        <authorList>
            <person name="Hattori M."/>
            <person name="Oshima K."/>
            <person name="Inaba H."/>
            <person name="Suda W."/>
            <person name="Sakamoto M."/>
            <person name="Iino T."/>
            <person name="Kitahara M."/>
            <person name="Oshida Y."/>
            <person name="Iida T."/>
            <person name="Kudo T."/>
            <person name="Itoh T."/>
            <person name="Ohkuma M."/>
        </authorList>
    </citation>
    <scope>NUCLEOTIDE SEQUENCE [LARGE SCALE GENOMIC DNA]</scope>
    <source>
        <strain evidence="15 16">Hi-2</strain>
    </source>
</reference>
<evidence type="ECO:0000259" key="13">
    <source>
        <dbReference type="Pfam" id="PF00593"/>
    </source>
</evidence>
<evidence type="ECO:0000256" key="1">
    <source>
        <dbReference type="ARBA" id="ARBA00004571"/>
    </source>
</evidence>
<evidence type="ECO:0000256" key="5">
    <source>
        <dbReference type="ARBA" id="ARBA00022692"/>
    </source>
</evidence>
<evidence type="ECO:0000256" key="4">
    <source>
        <dbReference type="ARBA" id="ARBA00022496"/>
    </source>
</evidence>
<evidence type="ECO:0000256" key="2">
    <source>
        <dbReference type="ARBA" id="ARBA00022448"/>
    </source>
</evidence>
<dbReference type="EMBL" id="BKCL01000004">
    <property type="protein sequence ID" value="GEQ97945.1"/>
    <property type="molecule type" value="Genomic_DNA"/>
</dbReference>
<keyword evidence="2 11" id="KW-0813">Transport</keyword>
<dbReference type="InterPro" id="IPR012910">
    <property type="entry name" value="Plug_dom"/>
</dbReference>
<keyword evidence="4" id="KW-0410">Iron transport</keyword>
<dbReference type="Pfam" id="PF07715">
    <property type="entry name" value="Plug"/>
    <property type="match status" value="1"/>
</dbReference>
<accession>A0A5A7MSJ2</accession>
<comment type="caution">
    <text evidence="15">The sequence shown here is derived from an EMBL/GenBank/DDBJ whole genome shotgun (WGS) entry which is preliminary data.</text>
</comment>
<keyword evidence="7" id="KW-0406">Ion transport</keyword>
<keyword evidence="9 11" id="KW-0472">Membrane</keyword>
<feature type="domain" description="TonB-dependent receptor plug" evidence="14">
    <location>
        <begin position="45"/>
        <end position="158"/>
    </location>
</feature>
<dbReference type="Pfam" id="PF00593">
    <property type="entry name" value="TonB_dep_Rec_b-barrel"/>
    <property type="match status" value="1"/>
</dbReference>
<dbReference type="PANTHER" id="PTHR32552:SF81">
    <property type="entry name" value="TONB-DEPENDENT OUTER MEMBRANE RECEPTOR"/>
    <property type="match status" value="1"/>
</dbReference>
<keyword evidence="10 11" id="KW-0998">Cell outer membrane</keyword>
<gene>
    <name evidence="15" type="ORF">JCM17844_15820</name>
</gene>
<name>A0A5A7MSJ2_9PROT</name>
<keyword evidence="6" id="KW-0408">Iron</keyword>
<keyword evidence="15" id="KW-0675">Receptor</keyword>
<evidence type="ECO:0000313" key="15">
    <source>
        <dbReference type="EMBL" id="GEQ97945.1"/>
    </source>
</evidence>
<dbReference type="InterPro" id="IPR000531">
    <property type="entry name" value="Beta-barrel_TonB"/>
</dbReference>
<evidence type="ECO:0000256" key="7">
    <source>
        <dbReference type="ARBA" id="ARBA00023065"/>
    </source>
</evidence>
<organism evidence="15 16">
    <name type="scientific">Iodidimonas gelatinilytica</name>
    <dbReference type="NCBI Taxonomy" id="1236966"/>
    <lineage>
        <taxon>Bacteria</taxon>
        <taxon>Pseudomonadati</taxon>
        <taxon>Pseudomonadota</taxon>
        <taxon>Alphaproteobacteria</taxon>
        <taxon>Iodidimonadales</taxon>
        <taxon>Iodidimonadaceae</taxon>
        <taxon>Iodidimonas</taxon>
    </lineage>
</organism>
<dbReference type="PANTHER" id="PTHR32552">
    <property type="entry name" value="FERRICHROME IRON RECEPTOR-RELATED"/>
    <property type="match status" value="1"/>
</dbReference>
<dbReference type="GO" id="GO:0009279">
    <property type="term" value="C:cell outer membrane"/>
    <property type="evidence" value="ECO:0007669"/>
    <property type="project" value="UniProtKB-SubCell"/>
</dbReference>
<evidence type="ECO:0000259" key="14">
    <source>
        <dbReference type="Pfam" id="PF07715"/>
    </source>
</evidence>
<keyword evidence="3 11" id="KW-1134">Transmembrane beta strand</keyword>
<keyword evidence="8 12" id="KW-0798">TonB box</keyword>
<dbReference type="Proteomes" id="UP000322084">
    <property type="component" value="Unassembled WGS sequence"/>
</dbReference>
<dbReference type="InterPro" id="IPR036942">
    <property type="entry name" value="Beta-barrel_TonB_sf"/>
</dbReference>